<gene>
    <name evidence="1" type="ORF">B0F88_12527</name>
</gene>
<protein>
    <recommendedName>
        <fullName evidence="3">Type II toxin-antitoxin system Phd/YefM family antitoxin</fullName>
    </recommendedName>
</protein>
<proteinExistence type="predicted"/>
<keyword evidence="2" id="KW-1185">Reference proteome</keyword>
<organism evidence="1 2">
    <name type="scientific">Methylobacter tundripaludum</name>
    <dbReference type="NCBI Taxonomy" id="173365"/>
    <lineage>
        <taxon>Bacteria</taxon>
        <taxon>Pseudomonadati</taxon>
        <taxon>Pseudomonadota</taxon>
        <taxon>Gammaproteobacteria</taxon>
        <taxon>Methylococcales</taxon>
        <taxon>Methylococcaceae</taxon>
        <taxon>Methylobacter</taxon>
    </lineage>
</organism>
<reference evidence="1 2" key="1">
    <citation type="submission" date="2018-02" db="EMBL/GenBank/DDBJ databases">
        <title>Subsurface microbial communities from deep shales in Ohio and West Virginia, USA.</title>
        <authorList>
            <person name="Wrighton K."/>
        </authorList>
    </citation>
    <scope>NUCLEOTIDE SEQUENCE [LARGE SCALE GENOMIC DNA]</scope>
    <source>
        <strain evidence="1 2">OWC-G53F</strain>
    </source>
</reference>
<evidence type="ECO:0008006" key="3">
    <source>
        <dbReference type="Google" id="ProtNLM"/>
    </source>
</evidence>
<dbReference type="Proteomes" id="UP000238071">
    <property type="component" value="Unassembled WGS sequence"/>
</dbReference>
<accession>A0A2S6GH92</accession>
<name>A0A2S6GH92_9GAMM</name>
<evidence type="ECO:0000313" key="1">
    <source>
        <dbReference type="EMBL" id="PPK64608.1"/>
    </source>
</evidence>
<comment type="caution">
    <text evidence="1">The sequence shown here is derived from an EMBL/GenBank/DDBJ whole genome shotgun (WGS) entry which is preliminary data.</text>
</comment>
<evidence type="ECO:0000313" key="2">
    <source>
        <dbReference type="Proteomes" id="UP000238071"/>
    </source>
</evidence>
<dbReference type="EMBL" id="PTIY01000025">
    <property type="protein sequence ID" value="PPK64608.1"/>
    <property type="molecule type" value="Genomic_DNA"/>
</dbReference>
<dbReference type="Pfam" id="PF18506">
    <property type="entry name" value="RelB-like"/>
    <property type="match status" value="1"/>
</dbReference>
<sequence>MSAQPQYITDANGQKLSVILPMADYLELLENLEDLATIAERKDEGTIPLEDVLKELNL</sequence>
<dbReference type="RefSeq" id="WP_181049954.1">
    <property type="nucleotide sequence ID" value="NZ_PTIY01000025.1"/>
</dbReference>
<dbReference type="InterPro" id="IPR049537">
    <property type="entry name" value="RelB-like"/>
</dbReference>
<dbReference type="AlphaFoldDB" id="A0A2S6GH92"/>